<proteinExistence type="predicted"/>
<feature type="compositionally biased region" description="Low complexity" evidence="1">
    <location>
        <begin position="134"/>
        <end position="189"/>
    </location>
</feature>
<feature type="compositionally biased region" description="Basic and acidic residues" evidence="1">
    <location>
        <begin position="67"/>
        <end position="132"/>
    </location>
</feature>
<dbReference type="AlphaFoldDB" id="A0A6C0FB47"/>
<feature type="region of interest" description="Disordered" evidence="1">
    <location>
        <begin position="321"/>
        <end position="341"/>
    </location>
</feature>
<protein>
    <submittedName>
        <fullName evidence="2">Uncharacterized protein</fullName>
    </submittedName>
</protein>
<sequence>MSRSDSEEERARIQAIWSQPIKQMPGASQEEIFQEKKRVFGQKLTRRRRAADRTALRARGNPPGIIRELKALSDKKKKMERDNMIQLQKIHEKSQKPKASKDKRTDRAMARRKEQIRAKGRGGDDDASRFDGESSPADSSESSLSTRSRSKKSVSSVPSKRSQGPQGPQGPQRPQGGMSNMLLPLMLMRGGLGGNKPNDEELKALHKQNEKDKAAAKEAIDKMKSLMVTLEELKETVKREHEKLDKRNEEKGCNCPSNSKIEKKVEELSDKLEESDVVEALEKCRKTLKKYKNHLEKLHAYSIYLQKLTVKIQHKLKHNIKKTKALCSNKKRKKSSKSKKK</sequence>
<organism evidence="2">
    <name type="scientific">viral metagenome</name>
    <dbReference type="NCBI Taxonomy" id="1070528"/>
    <lineage>
        <taxon>unclassified sequences</taxon>
        <taxon>metagenomes</taxon>
        <taxon>organismal metagenomes</taxon>
    </lineage>
</organism>
<evidence type="ECO:0000256" key="1">
    <source>
        <dbReference type="SAM" id="MobiDB-lite"/>
    </source>
</evidence>
<accession>A0A6C0FB47</accession>
<dbReference type="EMBL" id="MN738829">
    <property type="protein sequence ID" value="QHT38284.1"/>
    <property type="molecule type" value="Genomic_DNA"/>
</dbReference>
<feature type="region of interest" description="Disordered" evidence="1">
    <location>
        <begin position="44"/>
        <end position="216"/>
    </location>
</feature>
<feature type="compositionally biased region" description="Basic and acidic residues" evidence="1">
    <location>
        <begin position="197"/>
        <end position="216"/>
    </location>
</feature>
<evidence type="ECO:0000313" key="2">
    <source>
        <dbReference type="EMBL" id="QHT38284.1"/>
    </source>
</evidence>
<name>A0A6C0FB47_9ZZZZ</name>
<reference evidence="2" key="1">
    <citation type="journal article" date="2020" name="Nature">
        <title>Giant virus diversity and host interactions through global metagenomics.</title>
        <authorList>
            <person name="Schulz F."/>
            <person name="Roux S."/>
            <person name="Paez-Espino D."/>
            <person name="Jungbluth S."/>
            <person name="Walsh D.A."/>
            <person name="Denef V.J."/>
            <person name="McMahon K.D."/>
            <person name="Konstantinidis K.T."/>
            <person name="Eloe-Fadrosh E.A."/>
            <person name="Kyrpides N.C."/>
            <person name="Woyke T."/>
        </authorList>
    </citation>
    <scope>NUCLEOTIDE SEQUENCE</scope>
    <source>
        <strain evidence="2">GVMAG-S-ERX556101-89</strain>
    </source>
</reference>